<evidence type="ECO:0000313" key="2">
    <source>
        <dbReference type="Proteomes" id="UP000006591"/>
    </source>
</evidence>
<sequence>MASVGWGVVAAVEVADSVDDSGRLGGRQRRKGGSGLGVQERRRILKSTAALWAAEA</sequence>
<dbReference type="AlphaFoldDB" id="A0A0E0HJ09"/>
<dbReference type="Proteomes" id="UP000006591">
    <property type="component" value="Chromosome 5"/>
</dbReference>
<organism evidence="1">
    <name type="scientific">Oryza nivara</name>
    <name type="common">Indian wild rice</name>
    <name type="synonym">Oryza sativa f. spontanea</name>
    <dbReference type="NCBI Taxonomy" id="4536"/>
    <lineage>
        <taxon>Eukaryota</taxon>
        <taxon>Viridiplantae</taxon>
        <taxon>Streptophyta</taxon>
        <taxon>Embryophyta</taxon>
        <taxon>Tracheophyta</taxon>
        <taxon>Spermatophyta</taxon>
        <taxon>Magnoliopsida</taxon>
        <taxon>Liliopsida</taxon>
        <taxon>Poales</taxon>
        <taxon>Poaceae</taxon>
        <taxon>BOP clade</taxon>
        <taxon>Oryzoideae</taxon>
        <taxon>Oryzeae</taxon>
        <taxon>Oryzinae</taxon>
        <taxon>Oryza</taxon>
    </lineage>
</organism>
<reference evidence="1" key="1">
    <citation type="submission" date="2015-04" db="UniProtKB">
        <authorList>
            <consortium name="EnsemblPlants"/>
        </authorList>
    </citation>
    <scope>IDENTIFICATION</scope>
    <source>
        <strain evidence="1">SL10</strain>
    </source>
</reference>
<keyword evidence="2" id="KW-1185">Reference proteome</keyword>
<dbReference type="Gramene" id="ONIVA05G29240.1">
    <property type="protein sequence ID" value="ONIVA05G29240.1"/>
    <property type="gene ID" value="ONIVA05G29240"/>
</dbReference>
<dbReference type="HOGENOM" id="CLU_3017582_0_0_1"/>
<evidence type="ECO:0000313" key="1">
    <source>
        <dbReference type="EnsemblPlants" id="ONIVA05G29240.1"/>
    </source>
</evidence>
<dbReference type="EnsemblPlants" id="ONIVA05G29240.1">
    <property type="protein sequence ID" value="ONIVA05G29240.1"/>
    <property type="gene ID" value="ONIVA05G29240"/>
</dbReference>
<proteinExistence type="predicted"/>
<protein>
    <submittedName>
        <fullName evidence="1">Uncharacterized protein</fullName>
    </submittedName>
</protein>
<name>A0A0E0HJ09_ORYNI</name>
<reference evidence="1" key="2">
    <citation type="submission" date="2018-04" db="EMBL/GenBank/DDBJ databases">
        <title>OnivRS2 (Oryza nivara Reference Sequence Version 2).</title>
        <authorList>
            <person name="Zhang J."/>
            <person name="Kudrna D."/>
            <person name="Lee S."/>
            <person name="Talag J."/>
            <person name="Rajasekar S."/>
            <person name="Welchert J."/>
            <person name="Hsing Y.-I."/>
            <person name="Wing R.A."/>
        </authorList>
    </citation>
    <scope>NUCLEOTIDE SEQUENCE [LARGE SCALE GENOMIC DNA]</scope>
    <source>
        <strain evidence="1">SL10</strain>
    </source>
</reference>
<accession>A0A0E0HJ09</accession>